<reference evidence="3 4" key="1">
    <citation type="submission" date="2018-08" db="EMBL/GenBank/DDBJ databases">
        <title>Genomic Encyclopedia of Archaeal and Bacterial Type Strains, Phase II (KMG-II): from individual species to whole genera.</title>
        <authorList>
            <person name="Goeker M."/>
        </authorList>
    </citation>
    <scope>NUCLEOTIDE SEQUENCE [LARGE SCALE GENOMIC DNA]</scope>
    <source>
        <strain evidence="3 4">DSM 45791</strain>
    </source>
</reference>
<dbReference type="SUPFAM" id="SSF54373">
    <property type="entry name" value="FAD-linked reductases, C-terminal domain"/>
    <property type="match status" value="1"/>
</dbReference>
<organism evidence="3 4">
    <name type="scientific">Kutzneria buriramensis</name>
    <dbReference type="NCBI Taxonomy" id="1045776"/>
    <lineage>
        <taxon>Bacteria</taxon>
        <taxon>Bacillati</taxon>
        <taxon>Actinomycetota</taxon>
        <taxon>Actinomycetes</taxon>
        <taxon>Pseudonocardiales</taxon>
        <taxon>Pseudonocardiaceae</taxon>
        <taxon>Kutzneria</taxon>
    </lineage>
</organism>
<evidence type="ECO:0000256" key="1">
    <source>
        <dbReference type="ARBA" id="ARBA00023002"/>
    </source>
</evidence>
<comment type="caution">
    <text evidence="3">The sequence shown here is derived from an EMBL/GenBank/DDBJ whole genome shotgun (WGS) entry which is preliminary data.</text>
</comment>
<dbReference type="GO" id="GO:0016491">
    <property type="term" value="F:oxidoreductase activity"/>
    <property type="evidence" value="ECO:0007669"/>
    <property type="project" value="UniProtKB-KW"/>
</dbReference>
<dbReference type="AlphaFoldDB" id="A0A3E0HUJ5"/>
<dbReference type="SUPFAM" id="SSF51905">
    <property type="entry name" value="FAD/NAD(P)-binding domain"/>
    <property type="match status" value="1"/>
</dbReference>
<feature type="domain" description="FAD dependent oxidoreductase" evidence="2">
    <location>
        <begin position="2"/>
        <end position="356"/>
    </location>
</feature>
<evidence type="ECO:0000313" key="4">
    <source>
        <dbReference type="Proteomes" id="UP000256269"/>
    </source>
</evidence>
<protein>
    <submittedName>
        <fullName evidence="3">Glycine/D-amino acid oxidase-like deaminating enzyme</fullName>
    </submittedName>
</protein>
<proteinExistence type="predicted"/>
<gene>
    <name evidence="3" type="ORF">BCF44_104369</name>
</gene>
<keyword evidence="4" id="KW-1185">Reference proteome</keyword>
<dbReference type="EMBL" id="QUNO01000004">
    <property type="protein sequence ID" value="REH50098.1"/>
    <property type="molecule type" value="Genomic_DNA"/>
</dbReference>
<name>A0A3E0HUJ5_9PSEU</name>
<dbReference type="Proteomes" id="UP000256269">
    <property type="component" value="Unassembled WGS sequence"/>
</dbReference>
<evidence type="ECO:0000313" key="3">
    <source>
        <dbReference type="EMBL" id="REH50098.1"/>
    </source>
</evidence>
<accession>A0A3E0HUJ5</accession>
<sequence length="378" mass="39384">MHVVVVGAGVIGAACAEALSAAGATVTVVDRSGPAAGTTGAGEGNVLVSDKEPGPELELAQAARRQLPELLAKLADELGPELSDVEWQPKGGLVVATTDPRPLRDFAERQRTAGVTAHEITPEQAFELEPNLTREITTAVHYPEDGQVQPVLLATTLLSAVRQRGGRLLSGVTATGATKSALVTDSGTIACDHIVNACGPWAGDFASKLGAPLPVLPRRGLILVTTPVADLVRHKVYDADYVGAVASGDADLQTSTVVESTPAGTVLIGSSRQRVGFDETIQVDVLRELARKAIRLFPRLAGVNVMRAYGGFRPYTPDHLPVVGADPRVPGLWHATGHEGAGIGLAVATGRLLAELMTGQEPHVDPKPFRVDRPGLAA</sequence>
<dbReference type="Gene3D" id="3.30.9.10">
    <property type="entry name" value="D-Amino Acid Oxidase, subunit A, domain 2"/>
    <property type="match status" value="1"/>
</dbReference>
<dbReference type="PANTHER" id="PTHR13847">
    <property type="entry name" value="SARCOSINE DEHYDROGENASE-RELATED"/>
    <property type="match status" value="1"/>
</dbReference>
<dbReference type="InterPro" id="IPR036188">
    <property type="entry name" value="FAD/NAD-bd_sf"/>
</dbReference>
<dbReference type="InterPro" id="IPR006076">
    <property type="entry name" value="FAD-dep_OxRdtase"/>
</dbReference>
<keyword evidence="1" id="KW-0560">Oxidoreductase</keyword>
<dbReference type="Pfam" id="PF01266">
    <property type="entry name" value="DAO"/>
    <property type="match status" value="1"/>
</dbReference>
<dbReference type="PANTHER" id="PTHR13847:SF287">
    <property type="entry name" value="FAD-DEPENDENT OXIDOREDUCTASE DOMAIN-CONTAINING PROTEIN 1"/>
    <property type="match status" value="1"/>
</dbReference>
<dbReference type="GO" id="GO:0005737">
    <property type="term" value="C:cytoplasm"/>
    <property type="evidence" value="ECO:0007669"/>
    <property type="project" value="TreeGrafter"/>
</dbReference>
<evidence type="ECO:0000259" key="2">
    <source>
        <dbReference type="Pfam" id="PF01266"/>
    </source>
</evidence>
<dbReference type="Gene3D" id="3.50.50.60">
    <property type="entry name" value="FAD/NAD(P)-binding domain"/>
    <property type="match status" value="1"/>
</dbReference>